<reference evidence="10" key="2">
    <citation type="submission" date="2025-08" db="UniProtKB">
        <authorList>
            <consortium name="Ensembl"/>
        </authorList>
    </citation>
    <scope>IDENTIFICATION</scope>
</reference>
<proteinExistence type="predicted"/>
<evidence type="ECO:0000259" key="9">
    <source>
        <dbReference type="Pfam" id="PF12717"/>
    </source>
</evidence>
<evidence type="ECO:0000256" key="2">
    <source>
        <dbReference type="ARBA" id="ARBA00022618"/>
    </source>
</evidence>
<dbReference type="InterPro" id="IPR011989">
    <property type="entry name" value="ARM-like"/>
</dbReference>
<evidence type="ECO:0000256" key="7">
    <source>
        <dbReference type="SAM" id="Coils"/>
    </source>
</evidence>
<dbReference type="SUPFAM" id="SSF48371">
    <property type="entry name" value="ARM repeat"/>
    <property type="match status" value="1"/>
</dbReference>
<keyword evidence="2" id="KW-0132">Cell division</keyword>
<dbReference type="GeneTree" id="ENSGT00940000153566"/>
<dbReference type="GO" id="GO:0000796">
    <property type="term" value="C:condensin complex"/>
    <property type="evidence" value="ECO:0007669"/>
    <property type="project" value="TreeGrafter"/>
</dbReference>
<dbReference type="GO" id="GO:0007076">
    <property type="term" value="P:mitotic chromosome condensation"/>
    <property type="evidence" value="ECO:0007669"/>
    <property type="project" value="InterPro"/>
</dbReference>
<dbReference type="AlphaFoldDB" id="A0A3P8WJZ1"/>
<protein>
    <submittedName>
        <fullName evidence="10">Non-SMC condensin II complex, subunit D3</fullName>
    </submittedName>
</protein>
<evidence type="ECO:0000256" key="6">
    <source>
        <dbReference type="ARBA" id="ARBA00023306"/>
    </source>
</evidence>
<dbReference type="GO" id="GO:0051301">
    <property type="term" value="P:cell division"/>
    <property type="evidence" value="ECO:0007669"/>
    <property type="project" value="UniProtKB-KW"/>
</dbReference>
<dbReference type="Pfam" id="PF12717">
    <property type="entry name" value="Cnd1"/>
    <property type="match status" value="1"/>
</dbReference>
<keyword evidence="3" id="KW-0498">Mitosis</keyword>
<dbReference type="InterPro" id="IPR026971">
    <property type="entry name" value="CND1/NCAPD3"/>
</dbReference>
<keyword evidence="4" id="KW-0226">DNA condensation</keyword>
<feature type="region of interest" description="Disordered" evidence="8">
    <location>
        <begin position="116"/>
        <end position="159"/>
    </location>
</feature>
<dbReference type="GO" id="GO:0000779">
    <property type="term" value="C:condensed chromosome, centromeric region"/>
    <property type="evidence" value="ECO:0007669"/>
    <property type="project" value="TreeGrafter"/>
</dbReference>
<keyword evidence="11" id="KW-1185">Reference proteome</keyword>
<evidence type="ECO:0000256" key="8">
    <source>
        <dbReference type="SAM" id="MobiDB-lite"/>
    </source>
</evidence>
<feature type="compositionally biased region" description="Basic and acidic residues" evidence="8">
    <location>
        <begin position="126"/>
        <end position="145"/>
    </location>
</feature>
<reference evidence="10 11" key="1">
    <citation type="journal article" date="2014" name="Nat. Genet.">
        <title>Whole-genome sequence of a flatfish provides insights into ZW sex chromosome evolution and adaptation to a benthic lifestyle.</title>
        <authorList>
            <person name="Chen S."/>
            <person name="Zhang G."/>
            <person name="Shao C."/>
            <person name="Huang Q."/>
            <person name="Liu G."/>
            <person name="Zhang P."/>
            <person name="Song W."/>
            <person name="An N."/>
            <person name="Chalopin D."/>
            <person name="Volff J.N."/>
            <person name="Hong Y."/>
            <person name="Li Q."/>
            <person name="Sha Z."/>
            <person name="Zhou H."/>
            <person name="Xie M."/>
            <person name="Yu Q."/>
            <person name="Liu Y."/>
            <person name="Xiang H."/>
            <person name="Wang N."/>
            <person name="Wu K."/>
            <person name="Yang C."/>
            <person name="Zhou Q."/>
            <person name="Liao X."/>
            <person name="Yang L."/>
            <person name="Hu Q."/>
            <person name="Zhang J."/>
            <person name="Meng L."/>
            <person name="Jin L."/>
            <person name="Tian Y."/>
            <person name="Lian J."/>
            <person name="Yang J."/>
            <person name="Miao G."/>
            <person name="Liu S."/>
            <person name="Liang Z."/>
            <person name="Yan F."/>
            <person name="Li Y."/>
            <person name="Sun B."/>
            <person name="Zhang H."/>
            <person name="Zhang J."/>
            <person name="Zhu Y."/>
            <person name="Du M."/>
            <person name="Zhao Y."/>
            <person name="Schartl M."/>
            <person name="Tang Q."/>
            <person name="Wang J."/>
        </authorList>
    </citation>
    <scope>NUCLEOTIDE SEQUENCE</scope>
</reference>
<evidence type="ECO:0000256" key="4">
    <source>
        <dbReference type="ARBA" id="ARBA00023067"/>
    </source>
</evidence>
<dbReference type="FunFam" id="1.25.10.10:FF:000345">
    <property type="entry name" value="Condensin-2 complex subunit D3"/>
    <property type="match status" value="1"/>
</dbReference>
<evidence type="ECO:0000256" key="5">
    <source>
        <dbReference type="ARBA" id="ARBA00023242"/>
    </source>
</evidence>
<dbReference type="GO" id="GO:0010032">
    <property type="term" value="P:meiotic chromosome condensation"/>
    <property type="evidence" value="ECO:0007669"/>
    <property type="project" value="TreeGrafter"/>
</dbReference>
<name>A0A3P8WJZ1_CYNSE</name>
<feature type="compositionally biased region" description="Acidic residues" evidence="8">
    <location>
        <begin position="146"/>
        <end position="157"/>
    </location>
</feature>
<evidence type="ECO:0000256" key="1">
    <source>
        <dbReference type="ARBA" id="ARBA00004123"/>
    </source>
</evidence>
<dbReference type="PANTHER" id="PTHR14222:SF1">
    <property type="entry name" value="CONDENSIN-2 COMPLEX SUBUNIT D3"/>
    <property type="match status" value="1"/>
</dbReference>
<dbReference type="Proteomes" id="UP000265120">
    <property type="component" value="Chromosome 12"/>
</dbReference>
<accession>A0A3P8WJZ1</accession>
<keyword evidence="5" id="KW-0539">Nucleus</keyword>
<sequence>VNDAWDLEFTEIRPLDVDLDEELTNRNSMRYYFVLQNIWAYLGENNVPVKSLVAALSFFVLTGKNKKAKVEQRLNSLHAASLYLLLLGMPGSIANKVFHEILFDTCLDLSSHCWPENSGKKRKKDGSKSSKADGKRSRPQRKDLTDMEEEGEEEEEEIHLSGSDLMKIRDALFLLLQSLLKLLQTLSLKDRPQSLSNCTRVFTHNLLYFEPVIGEIEFAPVKDITKLKCVPEMAFYGLQLLCSPKHGDPKESLRRVFHQLLYVILMMSKGNRKKPTLLVVNQAILSTRDQTISFVSYLVEELKELAVPFLHILLQHICVQMVEKSEFRSHGAQAVSMLTSEMTNTDYSRFIRWLLNFSRHPKMACRLFAVDVAVALLGEPERKPEECQDPGLAPFLQHKLLIQSLLFSGQMDESPTVQGHALSSLAKCLEIPSMNVTQAIHNLFNESKSGVCTQISKANLALLFRRVKDSRTSVRKSALQALMGLLKHDVIPASSENLFVLSERCRDPAVSVRKKTLQCMGELLTANPLNIAVQKAWLHGVVPVVLDSENTVQDRALEALEQMLLHPITSYSSRSHQDTFQRLAWDLLVLLCQDCKNLCNYLGKAFSIWSKQNKFTPSFITNLISHTEAEHASGAWLLLSKVGSFSARPSLEKIVDAWDRMISSREINVTVCCHILCVIGNIAAHLNEDTKERMIDDLMSRLKRFDMSLEVISAAVDTLFQLGRDEDIKQTQAFLNDHGGELVAACEAYLASVILSENGAQNLNEEQMIKHLHTLGVVSLQCPTRVGKRTVLLVESVLTTNTDKLKGTKTSRTNCLPQPLSQFRANALPTKVRAQGVLTLGKLCLQHEELVQKYLPVFARELEVGTEMAVRNNVVIVMCDLCVRYTAIVDHYVPNISACLRDSEAVIREQALIMLTNLLQEEFVKWKGSLFFRFMVALVDPEPAIASLCKYCLLHLLLKKNPDMFSQHFIECIFHLNCYDKHKSYKFPQSESEKLKFSLRGAGFLDKRFQIYRFLLEHFTDAQRFNLSNKINHSILACFADEELPLDEDGAAILSETFKILSLKEMKLQAISAPAVGGAGEEGEEENEYNMARAVLQTAQRKLVSQVQKKAFIENTVPIITNLKSLLEQKRSTVMKDLMAYLQVIMQDFRSEVKEFFAGDEQLAEELEFALKNAEKNREMEEENCPPAGEARTPTAEVSAATFLFFLFVYLKQFCSKRNCCPLDLSVSFRPRGMSFSLIYLVSVLSGKSIEDRAISTPIGMICQKWHPITPLMFQ</sequence>
<dbReference type="GO" id="GO:0005634">
    <property type="term" value="C:nucleus"/>
    <property type="evidence" value="ECO:0007669"/>
    <property type="project" value="UniProtKB-SubCell"/>
</dbReference>
<feature type="coiled-coil region" evidence="7">
    <location>
        <begin position="1157"/>
        <end position="1184"/>
    </location>
</feature>
<dbReference type="InterPro" id="IPR032682">
    <property type="entry name" value="Cnd1_C"/>
</dbReference>
<keyword evidence="7" id="KW-0175">Coiled coil</keyword>
<reference evidence="10" key="3">
    <citation type="submission" date="2025-09" db="UniProtKB">
        <authorList>
            <consortium name="Ensembl"/>
        </authorList>
    </citation>
    <scope>IDENTIFICATION</scope>
</reference>
<dbReference type="InterPro" id="IPR016024">
    <property type="entry name" value="ARM-type_fold"/>
</dbReference>
<evidence type="ECO:0000313" key="10">
    <source>
        <dbReference type="Ensembl" id="ENSCSEP00000026802.1"/>
    </source>
</evidence>
<dbReference type="Gene3D" id="1.25.10.10">
    <property type="entry name" value="Leucine-rich Repeat Variant"/>
    <property type="match status" value="3"/>
</dbReference>
<feature type="domain" description="Condensin complex subunit 1 C-terminal" evidence="9">
    <location>
        <begin position="870"/>
        <end position="978"/>
    </location>
</feature>
<evidence type="ECO:0000256" key="3">
    <source>
        <dbReference type="ARBA" id="ARBA00022776"/>
    </source>
</evidence>
<comment type="subcellular location">
    <subcellularLocation>
        <location evidence="1">Nucleus</location>
    </subcellularLocation>
</comment>
<evidence type="ECO:0000313" key="11">
    <source>
        <dbReference type="Proteomes" id="UP000265120"/>
    </source>
</evidence>
<organism evidence="10 11">
    <name type="scientific">Cynoglossus semilaevis</name>
    <name type="common">Tongue sole</name>
    <dbReference type="NCBI Taxonomy" id="244447"/>
    <lineage>
        <taxon>Eukaryota</taxon>
        <taxon>Metazoa</taxon>
        <taxon>Chordata</taxon>
        <taxon>Craniata</taxon>
        <taxon>Vertebrata</taxon>
        <taxon>Euteleostomi</taxon>
        <taxon>Actinopterygii</taxon>
        <taxon>Neopterygii</taxon>
        <taxon>Teleostei</taxon>
        <taxon>Neoteleostei</taxon>
        <taxon>Acanthomorphata</taxon>
        <taxon>Carangaria</taxon>
        <taxon>Pleuronectiformes</taxon>
        <taxon>Pleuronectoidei</taxon>
        <taxon>Cynoglossidae</taxon>
        <taxon>Cynoglossinae</taxon>
        <taxon>Cynoglossus</taxon>
    </lineage>
</organism>
<dbReference type="OMA" id="KYRQFAV"/>
<dbReference type="GO" id="GO:0042393">
    <property type="term" value="F:histone binding"/>
    <property type="evidence" value="ECO:0007669"/>
    <property type="project" value="TreeGrafter"/>
</dbReference>
<dbReference type="Ensembl" id="ENSCSET00000027160.1">
    <property type="protein sequence ID" value="ENSCSEP00000026802.1"/>
    <property type="gene ID" value="ENSCSEG00000017061.1"/>
</dbReference>
<dbReference type="PANTHER" id="PTHR14222">
    <property type="entry name" value="CONDENSIN"/>
    <property type="match status" value="1"/>
</dbReference>
<keyword evidence="6" id="KW-0131">Cell cycle</keyword>
<dbReference type="InParanoid" id="A0A3P8WJZ1"/>
<dbReference type="STRING" id="244447.ENSCSEP00000026802"/>